<gene>
    <name evidence="2" type="primary">tcf25</name>
    <name evidence="2" type="ORF">PPL_04998</name>
</gene>
<dbReference type="STRING" id="670386.D3B954"/>
<protein>
    <submittedName>
        <fullName evidence="2">Nulp1-type basic helix-loop-helix domain-containing protein</fullName>
    </submittedName>
</protein>
<dbReference type="GO" id="GO:1990112">
    <property type="term" value="C:RQC complex"/>
    <property type="evidence" value="ECO:0007669"/>
    <property type="project" value="TreeGrafter"/>
</dbReference>
<evidence type="ECO:0000256" key="1">
    <source>
        <dbReference type="SAM" id="MobiDB-lite"/>
    </source>
</evidence>
<feature type="compositionally biased region" description="Acidic residues" evidence="1">
    <location>
        <begin position="18"/>
        <end position="34"/>
    </location>
</feature>
<evidence type="ECO:0000313" key="3">
    <source>
        <dbReference type="Proteomes" id="UP000001396"/>
    </source>
</evidence>
<accession>D3B954</accession>
<organism evidence="2 3">
    <name type="scientific">Heterostelium pallidum (strain ATCC 26659 / Pp 5 / PN500)</name>
    <name type="common">Cellular slime mold</name>
    <name type="synonym">Polysphondylium pallidum</name>
    <dbReference type="NCBI Taxonomy" id="670386"/>
    <lineage>
        <taxon>Eukaryota</taxon>
        <taxon>Amoebozoa</taxon>
        <taxon>Evosea</taxon>
        <taxon>Eumycetozoa</taxon>
        <taxon>Dictyostelia</taxon>
        <taxon>Acytosteliales</taxon>
        <taxon>Acytosteliaceae</taxon>
        <taxon>Heterostelium</taxon>
    </lineage>
</organism>
<reference evidence="2 3" key="1">
    <citation type="journal article" date="2011" name="Genome Res.">
        <title>Phylogeny-wide analysis of social amoeba genomes highlights ancient origins for complex intercellular communication.</title>
        <authorList>
            <person name="Heidel A.J."/>
            <person name="Lawal H.M."/>
            <person name="Felder M."/>
            <person name="Schilde C."/>
            <person name="Helps N.R."/>
            <person name="Tunggal B."/>
            <person name="Rivero F."/>
            <person name="John U."/>
            <person name="Schleicher M."/>
            <person name="Eichinger L."/>
            <person name="Platzer M."/>
            <person name="Noegel A.A."/>
            <person name="Schaap P."/>
            <person name="Gloeckner G."/>
        </authorList>
    </citation>
    <scope>NUCLEOTIDE SEQUENCE [LARGE SCALE GENOMIC DNA]</scope>
    <source>
        <strain evidence="3">ATCC 26659 / Pp 5 / PN500</strain>
    </source>
</reference>
<dbReference type="Proteomes" id="UP000001396">
    <property type="component" value="Unassembled WGS sequence"/>
</dbReference>
<feature type="compositionally biased region" description="Low complexity" evidence="1">
    <location>
        <begin position="115"/>
        <end position="132"/>
    </location>
</feature>
<dbReference type="PANTHER" id="PTHR22684:SF0">
    <property type="entry name" value="RIBOSOME QUALITY CONTROL COMPLEX SUBUNIT TCF25"/>
    <property type="match status" value="1"/>
</dbReference>
<dbReference type="GeneID" id="31360484"/>
<sequence length="709" mass="82909">MSSRALRKLKKVKDDFEEEVVDDVDEQEESEEEIQVSSSKSKKKSTASSFSMLNLDDDDDDDDNNDNEDKDQDQDEEDEDDNDKQSKIKSKQQQPNNNSNNNKKKKKQQKKKSKTNNNNNNNNNNSKNNNNNNKDDIDKLVNEITSTITNNSFQQNEEQKKYREILSVDPKHLNASNELKKLFGCKVSDMKEMKKKNSNVHTNVNMMKKKSWMFVAPQQEWPEIIQSFVMELDRTEGDVNYFTIRWSDSYRRLQEDFYEVLASHDPMHIAELLRYHPYHVDSLLQLSQVCLQTADYQHAGDFVERAIFAFEYCWHHLFNPTSGTSRLEYKHQENKTCFLSVFRHIQILGRRACPRTALEFCKVLLSLDYSDPLFVRLIIDYYALKSKQYEYLVELYTKVGKLTPSMTQTLDLLPNFCYNGALAQFMLVGSGGGNNEDAADKLLQKALIRFPMVLKPLLQKLQASLMIVKDGKPFNLEEHPYFKSTNELLKPVEHLIALYVERNHPLWKQQPTTIEWLKKNVEQVIKLVDAKDKAVEESVQLVLKEYSVVDQSVFDHLFLSEYSDVVQRLPPDVIEMMRNEGFNNIEPPRGQDPRRGIGAGYQVYRAPRVIQQRQQVVQQQQQQTMEQRFMEQLQQIQPNIDPNNPLLGFIQSLFPWNAQQQQQQGGQPQAARGFLDDYVDMIYDEDEDDQQQQQGGQQQQPRNNRQRRR</sequence>
<keyword evidence="3" id="KW-1185">Reference proteome</keyword>
<comment type="caution">
    <text evidence="2">The sequence shown here is derived from an EMBL/GenBank/DDBJ whole genome shotgun (WGS) entry which is preliminary data.</text>
</comment>
<dbReference type="AlphaFoldDB" id="D3B954"/>
<name>D3B954_HETP5</name>
<dbReference type="InParanoid" id="D3B954"/>
<feature type="region of interest" description="Disordered" evidence="1">
    <location>
        <begin position="675"/>
        <end position="709"/>
    </location>
</feature>
<evidence type="ECO:0000313" key="2">
    <source>
        <dbReference type="EMBL" id="EFA82093.1"/>
    </source>
</evidence>
<dbReference type="EMBL" id="ADBJ01000021">
    <property type="protein sequence ID" value="EFA82093.1"/>
    <property type="molecule type" value="Genomic_DNA"/>
</dbReference>
<dbReference type="PANTHER" id="PTHR22684">
    <property type="entry name" value="NULP1-RELATED"/>
    <property type="match status" value="1"/>
</dbReference>
<feature type="compositionally biased region" description="Basic residues" evidence="1">
    <location>
        <begin position="102"/>
        <end position="114"/>
    </location>
</feature>
<feature type="compositionally biased region" description="Acidic residues" evidence="1">
    <location>
        <begin position="677"/>
        <end position="690"/>
    </location>
</feature>
<dbReference type="InterPro" id="IPR006994">
    <property type="entry name" value="TCF25/Rqc1"/>
</dbReference>
<dbReference type="RefSeq" id="XP_020434210.1">
    <property type="nucleotide sequence ID" value="XM_020575894.1"/>
</dbReference>
<feature type="region of interest" description="Disordered" evidence="1">
    <location>
        <begin position="18"/>
        <end position="136"/>
    </location>
</feature>
<feature type="compositionally biased region" description="Low complexity" evidence="1">
    <location>
        <begin position="91"/>
        <end position="101"/>
    </location>
</feature>
<feature type="compositionally biased region" description="Low complexity" evidence="1">
    <location>
        <begin position="691"/>
        <end position="703"/>
    </location>
</feature>
<dbReference type="OMA" id="RAGRYDW"/>
<feature type="compositionally biased region" description="Acidic residues" evidence="1">
    <location>
        <begin position="55"/>
        <end position="82"/>
    </location>
</feature>
<dbReference type="Pfam" id="PF04910">
    <property type="entry name" value="Tcf25"/>
    <property type="match status" value="1"/>
</dbReference>
<dbReference type="FunCoup" id="D3B954">
    <property type="interactions" value="373"/>
</dbReference>
<proteinExistence type="predicted"/>